<gene>
    <name evidence="2" type="ORF">NCGR_LOCUS22310</name>
</gene>
<evidence type="ECO:0000313" key="3">
    <source>
        <dbReference type="Proteomes" id="UP000604825"/>
    </source>
</evidence>
<dbReference type="EMBL" id="CAJGYO010000005">
    <property type="protein sequence ID" value="CAD6232703.1"/>
    <property type="molecule type" value="Genomic_DNA"/>
</dbReference>
<feature type="transmembrane region" description="Helical" evidence="1">
    <location>
        <begin position="106"/>
        <end position="130"/>
    </location>
</feature>
<sequence>MSTTLQLRTNGDDIAVSIGISPSEAAGAAGGGNSMQLQRWLCRTNGDDMAFSIGISPSEAAGAAGGGNSMQLQRWLCSSGLATLIMDAATAFYRSPHGVVFEQHRFAYYATLAGIFAAGLGEVGTACWLASSGQQGRGRSRAFRAGVVCASVVPLVAIIALGGFSVVTKD</sequence>
<evidence type="ECO:0000256" key="1">
    <source>
        <dbReference type="SAM" id="Phobius"/>
    </source>
</evidence>
<name>A0A811P5W5_9POAL</name>
<dbReference type="PANTHER" id="PTHR33530">
    <property type="entry name" value="OS01G0147100 PROTEIN"/>
    <property type="match status" value="1"/>
</dbReference>
<feature type="transmembrane region" description="Helical" evidence="1">
    <location>
        <begin position="142"/>
        <end position="167"/>
    </location>
</feature>
<feature type="transmembrane region" description="Helical" evidence="1">
    <location>
        <begin position="75"/>
        <end position="94"/>
    </location>
</feature>
<dbReference type="OrthoDB" id="685622at2759"/>
<keyword evidence="3" id="KW-1185">Reference proteome</keyword>
<keyword evidence="1" id="KW-0812">Transmembrane</keyword>
<organism evidence="2 3">
    <name type="scientific">Miscanthus lutarioriparius</name>
    <dbReference type="NCBI Taxonomy" id="422564"/>
    <lineage>
        <taxon>Eukaryota</taxon>
        <taxon>Viridiplantae</taxon>
        <taxon>Streptophyta</taxon>
        <taxon>Embryophyta</taxon>
        <taxon>Tracheophyta</taxon>
        <taxon>Spermatophyta</taxon>
        <taxon>Magnoliopsida</taxon>
        <taxon>Liliopsida</taxon>
        <taxon>Poales</taxon>
        <taxon>Poaceae</taxon>
        <taxon>PACMAD clade</taxon>
        <taxon>Panicoideae</taxon>
        <taxon>Andropogonodae</taxon>
        <taxon>Andropogoneae</taxon>
        <taxon>Saccharinae</taxon>
        <taxon>Miscanthus</taxon>
    </lineage>
</organism>
<reference evidence="2" key="1">
    <citation type="submission" date="2020-10" db="EMBL/GenBank/DDBJ databases">
        <authorList>
            <person name="Han B."/>
            <person name="Lu T."/>
            <person name="Zhao Q."/>
            <person name="Huang X."/>
            <person name="Zhao Y."/>
        </authorList>
    </citation>
    <scope>NUCLEOTIDE SEQUENCE</scope>
</reference>
<dbReference type="AlphaFoldDB" id="A0A811P5W5"/>
<keyword evidence="1" id="KW-0472">Membrane</keyword>
<dbReference type="PANTHER" id="PTHR33530:SF15">
    <property type="entry name" value="OS01G0147100 PROTEIN"/>
    <property type="match status" value="1"/>
</dbReference>
<dbReference type="InterPro" id="IPR022149">
    <property type="entry name" value="DUF3681"/>
</dbReference>
<evidence type="ECO:0000313" key="2">
    <source>
        <dbReference type="EMBL" id="CAD6232703.1"/>
    </source>
</evidence>
<protein>
    <submittedName>
        <fullName evidence="2">Uncharacterized protein</fullName>
    </submittedName>
</protein>
<proteinExistence type="predicted"/>
<dbReference type="Pfam" id="PF12442">
    <property type="entry name" value="DUF3681"/>
    <property type="match status" value="1"/>
</dbReference>
<keyword evidence="1" id="KW-1133">Transmembrane helix</keyword>
<dbReference type="Proteomes" id="UP000604825">
    <property type="component" value="Unassembled WGS sequence"/>
</dbReference>
<accession>A0A811P5W5</accession>
<comment type="caution">
    <text evidence="2">The sequence shown here is derived from an EMBL/GenBank/DDBJ whole genome shotgun (WGS) entry which is preliminary data.</text>
</comment>